<keyword evidence="6" id="KW-1185">Reference proteome</keyword>
<keyword evidence="2" id="KW-0689">Ribosomal protein</keyword>
<proteinExistence type="inferred from homology"/>
<dbReference type="GO" id="GO:0022625">
    <property type="term" value="C:cytosolic large ribosomal subunit"/>
    <property type="evidence" value="ECO:0007669"/>
    <property type="project" value="TreeGrafter"/>
</dbReference>
<dbReference type="Proteomes" id="UP000613177">
    <property type="component" value="Unassembled WGS sequence"/>
</dbReference>
<organism evidence="5 6">
    <name type="scientific">Thamnidium elegans</name>
    <dbReference type="NCBI Taxonomy" id="101142"/>
    <lineage>
        <taxon>Eukaryota</taxon>
        <taxon>Fungi</taxon>
        <taxon>Fungi incertae sedis</taxon>
        <taxon>Mucoromycota</taxon>
        <taxon>Mucoromycotina</taxon>
        <taxon>Mucoromycetes</taxon>
        <taxon>Mucorales</taxon>
        <taxon>Mucorineae</taxon>
        <taxon>Mucoraceae</taxon>
        <taxon>Thamnidium</taxon>
    </lineage>
</organism>
<evidence type="ECO:0000313" key="5">
    <source>
        <dbReference type="EMBL" id="KAG2233729.1"/>
    </source>
</evidence>
<reference evidence="5" key="1">
    <citation type="submission" date="2021-01" db="EMBL/GenBank/DDBJ databases">
        <title>Metabolic potential, ecology and presence of endohyphal bacteria is reflected in genomic diversity of Mucoromycotina.</title>
        <authorList>
            <person name="Muszewska A."/>
            <person name="Okrasinska A."/>
            <person name="Steczkiewicz K."/>
            <person name="Drgas O."/>
            <person name="Orlowska M."/>
            <person name="Perlinska-Lenart U."/>
            <person name="Aleksandrzak-Piekarczyk T."/>
            <person name="Szatraj K."/>
            <person name="Zielenkiewicz U."/>
            <person name="Pilsyk S."/>
            <person name="Malc E."/>
            <person name="Mieczkowski P."/>
            <person name="Kruszewska J.S."/>
            <person name="Biernat P."/>
            <person name="Pawlowska J."/>
        </authorList>
    </citation>
    <scope>NUCLEOTIDE SEQUENCE</scope>
    <source>
        <strain evidence="5">WA0000018081</strain>
    </source>
</reference>
<name>A0A8H7SNA8_9FUNG</name>
<dbReference type="CDD" id="cd00513">
    <property type="entry name" value="Ribosomal_L32_L32e"/>
    <property type="match status" value="1"/>
</dbReference>
<dbReference type="SUPFAM" id="SSF52042">
    <property type="entry name" value="Ribosomal protein L32e"/>
    <property type="match status" value="1"/>
</dbReference>
<comment type="similarity">
    <text evidence="1">Belongs to the eukaryotic ribosomal protein eL32 family.</text>
</comment>
<feature type="region of interest" description="Disordered" evidence="4">
    <location>
        <begin position="428"/>
        <end position="473"/>
    </location>
</feature>
<evidence type="ECO:0000313" key="6">
    <source>
        <dbReference type="Proteomes" id="UP000613177"/>
    </source>
</evidence>
<comment type="caution">
    <text evidence="5">The sequence shown here is derived from an EMBL/GenBank/DDBJ whole genome shotgun (WGS) entry which is preliminary data.</text>
</comment>
<evidence type="ECO:0008006" key="7">
    <source>
        <dbReference type="Google" id="ProtNLM"/>
    </source>
</evidence>
<evidence type="ECO:0000256" key="2">
    <source>
        <dbReference type="ARBA" id="ARBA00022980"/>
    </source>
</evidence>
<evidence type="ECO:0000256" key="1">
    <source>
        <dbReference type="ARBA" id="ARBA00008431"/>
    </source>
</evidence>
<dbReference type="PANTHER" id="PTHR23413">
    <property type="entry name" value="60S RIBOSOMAL PROTEIN L32 AND DNA-DIRECTED RNA POLYMERASE II, SUBUNIT N"/>
    <property type="match status" value="1"/>
</dbReference>
<evidence type="ECO:0000256" key="3">
    <source>
        <dbReference type="ARBA" id="ARBA00023274"/>
    </source>
</evidence>
<keyword evidence="3" id="KW-0687">Ribonucleoprotein</keyword>
<dbReference type="InterPro" id="IPR018263">
    <property type="entry name" value="Ribosomal_eL32_CS"/>
</dbReference>
<gene>
    <name evidence="5" type="ORF">INT48_007706</name>
</gene>
<dbReference type="InterPro" id="IPR001515">
    <property type="entry name" value="Ribosomal_eL32"/>
</dbReference>
<dbReference type="GO" id="GO:0003735">
    <property type="term" value="F:structural constituent of ribosome"/>
    <property type="evidence" value="ECO:0007669"/>
    <property type="project" value="InterPro"/>
</dbReference>
<dbReference type="AlphaFoldDB" id="A0A8H7SNA8"/>
<dbReference type="EMBL" id="JAEPRE010000071">
    <property type="protein sequence ID" value="KAG2233729.1"/>
    <property type="molecule type" value="Genomic_DNA"/>
</dbReference>
<dbReference type="PANTHER" id="PTHR23413:SF1">
    <property type="entry name" value="RIBOSOMAL PROTEIN L32"/>
    <property type="match status" value="1"/>
</dbReference>
<evidence type="ECO:0000256" key="4">
    <source>
        <dbReference type="SAM" id="MobiDB-lite"/>
    </source>
</evidence>
<accession>A0A8H7SNA8</accession>
<sequence length="716" mass="82252">MTGHEIWLDHSSRLLSLPKELLLEIITSVALDSTNPFQLFPTSLIELSQCCKYLFFLVHKDCWRLQTLWPVAFHHRFDTAAIYRRRLHLNLNWQAVLERRCKALYQCRSFASNPTEIEKLKSIDWEVIWDMITEHDEYNIPHLLNYQVQFAAGIAFQLGPYQDREVYPVVLPILSLLVNYDFSITRFFYQKDNVSIVSNELSQFAYNFEADALITQHTPLRYFHSWSSPPDQSASTTISTTFYPAQDPLASAFHLFFATIFASHPNIYQAIPGCIPIPLFTLTSESFDVEFLRRYERNLFFSSLQESRQGWEYKQNQTPPTATTPLNNIYANSGFASASHFVSEAHLIEGEWIGYYTFQDTDDMDDENLIPVLPTNLNLLTAAPVDMNHNNNNATVEATMEDWFDGPMRLTIKIVPLEDPAGEPINQSSWLSRWLDEDSDRSDTMPEPRKRRKISSASVLPSSRSKYTNTSKQQFPSRYLRTCPLTRFEGTGVDNLGAFSISGLVDDTEEGQVTWEKNYIDSGETWEYSGRFAWPMGLCGRWGDEEYGGPWWMWKVPDKEAILSSTSMANASNYSVQSSNNSNINMVTPAVKHTIVKKRTATFKRHQSNRFMRVGESWRKPKGIDCNMRRRFKGQAPMPKIGYGSAKKTRNILPNGFRKFVVSNVRELNLLLMHNRSYAAEIAHNVSSKKRVALLERAAQLNVKVTNAGARLRSQE</sequence>
<dbReference type="InterPro" id="IPR036351">
    <property type="entry name" value="Ribosomal_eL32_sf"/>
</dbReference>
<dbReference type="PROSITE" id="PS00580">
    <property type="entry name" value="RIBOSOMAL_L32E"/>
    <property type="match status" value="1"/>
</dbReference>
<dbReference type="GO" id="GO:0006412">
    <property type="term" value="P:translation"/>
    <property type="evidence" value="ECO:0007669"/>
    <property type="project" value="InterPro"/>
</dbReference>
<dbReference type="SMART" id="SM01393">
    <property type="entry name" value="Ribosomal_L32e"/>
    <property type="match status" value="1"/>
</dbReference>
<dbReference type="Pfam" id="PF01655">
    <property type="entry name" value="Ribosomal_L32e"/>
    <property type="match status" value="1"/>
</dbReference>
<feature type="compositionally biased region" description="Polar residues" evidence="4">
    <location>
        <begin position="455"/>
        <end position="473"/>
    </location>
</feature>
<protein>
    <recommendedName>
        <fullName evidence="7">60S ribosomal protein L32</fullName>
    </recommendedName>
</protein>